<sequence>MWSHTATTRGAFLFFCLCCSTWLAQGQAGFDSLSDALPVASSASPRLEHRGHVSHFFRNVSAPAPGPAAGAPSQAPLLSRAVAGVAHVGAPAAEGPQPPLQLPGSAGTFSQLPKAQASPPMQAFGLAPEAADNDTSVKAKQVFTPATPAAFVADDGTLVLMGPSTPSAAFTGTGASANHLLWWIVTIIALVAIMCSIAWAYSRNRSRRYMDLKEADNRMTEMAAQQRRDAHV</sequence>
<evidence type="ECO:0000256" key="3">
    <source>
        <dbReference type="SAM" id="SignalP"/>
    </source>
</evidence>
<gene>
    <name evidence="4" type="primary">g8501</name>
    <name evidence="4" type="ORF">VP750_LOCUS7304</name>
</gene>
<feature type="region of interest" description="Disordered" evidence="1">
    <location>
        <begin position="90"/>
        <end position="115"/>
    </location>
</feature>
<feature type="chain" id="PRO_5046577156" evidence="3">
    <location>
        <begin position="27"/>
        <end position="232"/>
    </location>
</feature>
<evidence type="ECO:0000256" key="2">
    <source>
        <dbReference type="SAM" id="Phobius"/>
    </source>
</evidence>
<accession>A0ABP1G4M4</accession>
<evidence type="ECO:0000313" key="5">
    <source>
        <dbReference type="Proteomes" id="UP001497392"/>
    </source>
</evidence>
<reference evidence="4 5" key="1">
    <citation type="submission" date="2024-06" db="EMBL/GenBank/DDBJ databases">
        <authorList>
            <person name="Kraege A."/>
            <person name="Thomma B."/>
        </authorList>
    </citation>
    <scope>NUCLEOTIDE SEQUENCE [LARGE SCALE GENOMIC DNA]</scope>
</reference>
<keyword evidence="2" id="KW-0472">Membrane</keyword>
<keyword evidence="3" id="KW-0732">Signal</keyword>
<proteinExistence type="predicted"/>
<feature type="transmembrane region" description="Helical" evidence="2">
    <location>
        <begin position="180"/>
        <end position="201"/>
    </location>
</feature>
<dbReference type="EMBL" id="CAXHTA020000012">
    <property type="protein sequence ID" value="CAL5225645.1"/>
    <property type="molecule type" value="Genomic_DNA"/>
</dbReference>
<keyword evidence="2" id="KW-1133">Transmembrane helix</keyword>
<feature type="signal peptide" evidence="3">
    <location>
        <begin position="1"/>
        <end position="26"/>
    </location>
</feature>
<dbReference type="Proteomes" id="UP001497392">
    <property type="component" value="Unassembled WGS sequence"/>
</dbReference>
<organism evidence="4 5">
    <name type="scientific">Coccomyxa viridis</name>
    <dbReference type="NCBI Taxonomy" id="1274662"/>
    <lineage>
        <taxon>Eukaryota</taxon>
        <taxon>Viridiplantae</taxon>
        <taxon>Chlorophyta</taxon>
        <taxon>core chlorophytes</taxon>
        <taxon>Trebouxiophyceae</taxon>
        <taxon>Trebouxiophyceae incertae sedis</taxon>
        <taxon>Coccomyxaceae</taxon>
        <taxon>Coccomyxa</taxon>
    </lineage>
</organism>
<keyword evidence="2" id="KW-0812">Transmembrane</keyword>
<name>A0ABP1G4M4_9CHLO</name>
<keyword evidence="5" id="KW-1185">Reference proteome</keyword>
<protein>
    <submittedName>
        <fullName evidence="4">G8501 protein</fullName>
    </submittedName>
</protein>
<comment type="caution">
    <text evidence="4">The sequence shown here is derived from an EMBL/GenBank/DDBJ whole genome shotgun (WGS) entry which is preliminary data.</text>
</comment>
<evidence type="ECO:0000313" key="4">
    <source>
        <dbReference type="EMBL" id="CAL5225645.1"/>
    </source>
</evidence>
<evidence type="ECO:0000256" key="1">
    <source>
        <dbReference type="SAM" id="MobiDB-lite"/>
    </source>
</evidence>